<evidence type="ECO:0000313" key="2">
    <source>
        <dbReference type="EMBL" id="KAG5570771.1"/>
    </source>
</evidence>
<feature type="compositionally biased region" description="Acidic residues" evidence="1">
    <location>
        <begin position="190"/>
        <end position="210"/>
    </location>
</feature>
<proteinExistence type="predicted"/>
<dbReference type="PANTHER" id="PTHR31973:SF197">
    <property type="entry name" value="SWIM-TYPE DOMAIN-CONTAINING PROTEIN"/>
    <property type="match status" value="1"/>
</dbReference>
<feature type="region of interest" description="Disordered" evidence="1">
    <location>
        <begin position="103"/>
        <end position="133"/>
    </location>
</feature>
<feature type="compositionally biased region" description="Polar residues" evidence="1">
    <location>
        <begin position="103"/>
        <end position="116"/>
    </location>
</feature>
<gene>
    <name evidence="2" type="ORF">H5410_060537</name>
</gene>
<comment type="caution">
    <text evidence="2">The sequence shown here is derived from an EMBL/GenBank/DDBJ whole genome shotgun (WGS) entry which is preliminary data.</text>
</comment>
<evidence type="ECO:0000313" key="3">
    <source>
        <dbReference type="Proteomes" id="UP000824120"/>
    </source>
</evidence>
<protein>
    <submittedName>
        <fullName evidence="2">Uncharacterized protein</fullName>
    </submittedName>
</protein>
<feature type="region of interest" description="Disordered" evidence="1">
    <location>
        <begin position="180"/>
        <end position="211"/>
    </location>
</feature>
<dbReference type="OrthoDB" id="1895122at2759"/>
<dbReference type="EMBL" id="JACXVP010000012">
    <property type="protein sequence ID" value="KAG5570771.1"/>
    <property type="molecule type" value="Genomic_DNA"/>
</dbReference>
<sequence>MLFHKIALELGVENVETFGCRVNKKGIFYMLNTGSDVLNFLNGLKGVYFVDVYVVHSISIPLVVEEILVLSNTNVDVSSSLQKDNVDVSSSLHKYRVDLSSSPQIDRVDVSSSQPFDENENRHLNQNQSPLVEKQSNIQEQVKEKADRVNLDEISSGPVGIDADFEDIYKEKRGRFKGNLGGDNPYFDSSDPDSDISEDEGDPIENDEVVDPTPRKECTKIYFDPTAKKILFQLYMGLHLALIDVLPNAKIRWCARHIWVNWKKEWKGEERRRKFWQVSNASFEVLLQSKLDDLSELGEGIIEALLKYNKEAWCRTYFKEHSKCDVVENKMCETFNSWTLGARFKSIITMLEEIRVKVIERMNQKRDFSEKWIIDVSPMAIDILRKMLKLQIIVRSWQLKGIPCGHALITIHYKDWIVESFVDH</sequence>
<accession>A0A9J5W5B6</accession>
<dbReference type="AlphaFoldDB" id="A0A9J5W5B6"/>
<organism evidence="2 3">
    <name type="scientific">Solanum commersonii</name>
    <name type="common">Commerson's wild potato</name>
    <name type="synonym">Commerson's nightshade</name>
    <dbReference type="NCBI Taxonomy" id="4109"/>
    <lineage>
        <taxon>Eukaryota</taxon>
        <taxon>Viridiplantae</taxon>
        <taxon>Streptophyta</taxon>
        <taxon>Embryophyta</taxon>
        <taxon>Tracheophyta</taxon>
        <taxon>Spermatophyta</taxon>
        <taxon>Magnoliopsida</taxon>
        <taxon>eudicotyledons</taxon>
        <taxon>Gunneridae</taxon>
        <taxon>Pentapetalae</taxon>
        <taxon>asterids</taxon>
        <taxon>lamiids</taxon>
        <taxon>Solanales</taxon>
        <taxon>Solanaceae</taxon>
        <taxon>Solanoideae</taxon>
        <taxon>Solaneae</taxon>
        <taxon>Solanum</taxon>
    </lineage>
</organism>
<name>A0A9J5W5B6_SOLCO</name>
<dbReference type="Proteomes" id="UP000824120">
    <property type="component" value="Chromosome 12"/>
</dbReference>
<feature type="compositionally biased region" description="Polar residues" evidence="1">
    <location>
        <begin position="124"/>
        <end position="133"/>
    </location>
</feature>
<keyword evidence="3" id="KW-1185">Reference proteome</keyword>
<evidence type="ECO:0000256" key="1">
    <source>
        <dbReference type="SAM" id="MobiDB-lite"/>
    </source>
</evidence>
<reference evidence="2 3" key="1">
    <citation type="submission" date="2020-09" db="EMBL/GenBank/DDBJ databases">
        <title>De no assembly of potato wild relative species, Solanum commersonii.</title>
        <authorList>
            <person name="Cho K."/>
        </authorList>
    </citation>
    <scope>NUCLEOTIDE SEQUENCE [LARGE SCALE GENOMIC DNA]</scope>
    <source>
        <strain evidence="2">LZ3.2</strain>
        <tissue evidence="2">Leaf</tissue>
    </source>
</reference>
<dbReference type="PANTHER" id="PTHR31973">
    <property type="entry name" value="POLYPROTEIN, PUTATIVE-RELATED"/>
    <property type="match status" value="1"/>
</dbReference>